<evidence type="ECO:0000256" key="7">
    <source>
        <dbReference type="ARBA" id="ARBA00023146"/>
    </source>
</evidence>
<dbReference type="NCBIfam" id="TIGR00459">
    <property type="entry name" value="aspS_bact"/>
    <property type="match status" value="1"/>
</dbReference>
<comment type="subunit">
    <text evidence="2 8">Homodimer.</text>
</comment>
<evidence type="ECO:0000256" key="2">
    <source>
        <dbReference type="ARBA" id="ARBA00011738"/>
    </source>
</evidence>
<accession>A0A2S8NVC5</accession>
<comment type="caution">
    <text evidence="8">Lacks conserved residue(s) required for the propagation of feature annotation.</text>
</comment>
<dbReference type="EMBL" id="PUUG01000003">
    <property type="protein sequence ID" value="PQP79944.1"/>
    <property type="molecule type" value="Genomic_DNA"/>
</dbReference>
<dbReference type="CDD" id="cd04317">
    <property type="entry name" value="EcAspRS_like_N"/>
    <property type="match status" value="1"/>
</dbReference>
<feature type="binding site" evidence="8">
    <location>
        <position position="444"/>
    </location>
    <ligand>
        <name>L-aspartate</name>
        <dbReference type="ChEBI" id="CHEBI:29991"/>
    </ligand>
</feature>
<evidence type="ECO:0000313" key="11">
    <source>
        <dbReference type="Proteomes" id="UP000238672"/>
    </source>
</evidence>
<dbReference type="Pfam" id="PF01336">
    <property type="entry name" value="tRNA_anti-codon"/>
    <property type="match status" value="1"/>
</dbReference>
<dbReference type="Pfam" id="PF00152">
    <property type="entry name" value="tRNA-synt_2"/>
    <property type="match status" value="1"/>
</dbReference>
<feature type="binding site" evidence="8">
    <location>
        <begin position="219"/>
        <end position="221"/>
    </location>
    <ligand>
        <name>ATP</name>
        <dbReference type="ChEBI" id="CHEBI:30616"/>
    </ligand>
</feature>
<keyword evidence="6 8" id="KW-0648">Protein biosynthesis</keyword>
<protein>
    <recommendedName>
        <fullName evidence="8">Aspartate--tRNA ligase</fullName>
        <ecNumber evidence="8">6.1.1.12</ecNumber>
    </recommendedName>
    <alternativeName>
        <fullName evidence="8">Aspartyl-tRNA synthetase</fullName>
        <shortName evidence="8">AspRS</shortName>
    </alternativeName>
</protein>
<dbReference type="InterPro" id="IPR006195">
    <property type="entry name" value="aa-tRNA-synth_II"/>
</dbReference>
<organism evidence="10 11">
    <name type="scientific">Candidatus Phytoplasma phoenicium</name>
    <dbReference type="NCBI Taxonomy" id="198422"/>
    <lineage>
        <taxon>Bacteria</taxon>
        <taxon>Bacillati</taxon>
        <taxon>Mycoplasmatota</taxon>
        <taxon>Mollicutes</taxon>
        <taxon>Acholeplasmatales</taxon>
        <taxon>Acholeplasmataceae</taxon>
        <taxon>Candidatus Phytoplasma</taxon>
        <taxon>16SrIX (Pigeon pea witches'-broom group)</taxon>
    </lineage>
</organism>
<keyword evidence="11" id="KW-1185">Reference proteome</keyword>
<dbReference type="SUPFAM" id="SSF55681">
    <property type="entry name" value="Class II aaRS and biotin synthetases"/>
    <property type="match status" value="1"/>
</dbReference>
<dbReference type="InterPro" id="IPR002312">
    <property type="entry name" value="Asp/Asn-tRNA-synth_IIb"/>
</dbReference>
<comment type="catalytic activity">
    <reaction evidence="8">
        <text>tRNA(Asp) + L-aspartate + ATP = L-aspartyl-tRNA(Asp) + AMP + diphosphate</text>
        <dbReference type="Rhea" id="RHEA:19649"/>
        <dbReference type="Rhea" id="RHEA-COMP:9660"/>
        <dbReference type="Rhea" id="RHEA-COMP:9678"/>
        <dbReference type="ChEBI" id="CHEBI:29991"/>
        <dbReference type="ChEBI" id="CHEBI:30616"/>
        <dbReference type="ChEBI" id="CHEBI:33019"/>
        <dbReference type="ChEBI" id="CHEBI:78442"/>
        <dbReference type="ChEBI" id="CHEBI:78516"/>
        <dbReference type="ChEBI" id="CHEBI:456215"/>
        <dbReference type="EC" id="6.1.1.12"/>
    </reaction>
</comment>
<name>A0A2S8NVC5_9MOLU</name>
<dbReference type="GO" id="GO:0004815">
    <property type="term" value="F:aspartate-tRNA ligase activity"/>
    <property type="evidence" value="ECO:0007669"/>
    <property type="project" value="UniProtKB-UniRule"/>
</dbReference>
<feature type="binding site" evidence="8">
    <location>
        <position position="228"/>
    </location>
    <ligand>
        <name>ATP</name>
        <dbReference type="ChEBI" id="CHEBI:30616"/>
    </ligand>
</feature>
<dbReference type="GO" id="GO:0005737">
    <property type="term" value="C:cytoplasm"/>
    <property type="evidence" value="ECO:0007669"/>
    <property type="project" value="UniProtKB-SubCell"/>
</dbReference>
<dbReference type="CDD" id="cd00777">
    <property type="entry name" value="AspRS_core"/>
    <property type="match status" value="1"/>
</dbReference>
<comment type="function">
    <text evidence="8">Catalyzes the attachment of L-aspartate to tRNA(Asp) in a two-step reaction: L-aspartate is first activated by ATP to form Asp-AMP and then transferred to the acceptor end of tRNA(Asp).</text>
</comment>
<evidence type="ECO:0000313" key="10">
    <source>
        <dbReference type="EMBL" id="PQP79944.1"/>
    </source>
</evidence>
<keyword evidence="8" id="KW-0963">Cytoplasm</keyword>
<keyword evidence="4 8" id="KW-0547">Nucleotide-binding</keyword>
<sequence length="583" mass="68240">MKNKYIFTNNELNLSNQGQEVFLKGWIAKKRNLGNKIFLVLRDLSGIIQLVVDNQHPQYSEIVGVKIESVVEIKGLVIERINKNHNLKTGEIEILIYQLKILSKAKPLPLNISEKTDALEEHRLKYRYLDLRRSEAKYYLLQRHEITQIIRQTLLKNHFLELETPILSKSTPEGARDYLVPSRIHPHHFYALPQSPQLFKQLYMIAGFERYFQIARCFRDEDLRSDRQPEFTQVDIEASFLSQEEIMTLTEEIIANLFQTCLRKSLSLPLPRMTYQHALDTYGTDKPDLRFKLHIEDFTTYFKIQQPINELGKRIVKGIRLTPGQTNTIVSSKKIINEYKNLIKQQYQLDLQFILKEKHKLKGHLNKFIENDAFLSEGESCFLISDVVQDNQKLQYLLKTLGFLRNKLGKNFNLINSDQEKMLWIVDFPLLEFNEKEERYYSMHHPFTAAENLYLINERPHNVKAKAYDLVWNGFEVGGGSLRNYKPEEQEIIFQKLGFQSEEIQKRFGFFIEALSYGTPPHGGIALGLDRLVMLLTKTNNIKDVIAFPKTQSAQDLMLETPDIVEQEQIDILKLNLKKTFKK</sequence>
<feature type="binding site" evidence="8">
    <location>
        <position position="219"/>
    </location>
    <ligand>
        <name>L-aspartate</name>
        <dbReference type="ChEBI" id="CHEBI:29991"/>
    </ligand>
</feature>
<feature type="region of interest" description="Aspartate" evidence="8">
    <location>
        <begin position="197"/>
        <end position="200"/>
    </location>
</feature>
<dbReference type="InterPro" id="IPR047089">
    <property type="entry name" value="Asp-tRNA-ligase_1_N"/>
</dbReference>
<dbReference type="GO" id="GO:0005524">
    <property type="term" value="F:ATP binding"/>
    <property type="evidence" value="ECO:0007669"/>
    <property type="project" value="UniProtKB-UniRule"/>
</dbReference>
<dbReference type="InterPro" id="IPR012340">
    <property type="entry name" value="NA-bd_OB-fold"/>
</dbReference>
<dbReference type="GO" id="GO:0003676">
    <property type="term" value="F:nucleic acid binding"/>
    <property type="evidence" value="ECO:0007669"/>
    <property type="project" value="InterPro"/>
</dbReference>
<gene>
    <name evidence="8" type="primary">aspS</name>
    <name evidence="10" type="ORF">C6B37_00295</name>
</gene>
<dbReference type="PANTHER" id="PTHR22594:SF5">
    <property type="entry name" value="ASPARTATE--TRNA LIGASE, MITOCHONDRIAL"/>
    <property type="match status" value="1"/>
</dbReference>
<feature type="binding site" evidence="8">
    <location>
        <begin position="528"/>
        <end position="531"/>
    </location>
    <ligand>
        <name>ATP</name>
        <dbReference type="ChEBI" id="CHEBI:30616"/>
    </ligand>
</feature>
<evidence type="ECO:0000259" key="9">
    <source>
        <dbReference type="PROSITE" id="PS50862"/>
    </source>
</evidence>
<feature type="binding site" evidence="8">
    <location>
        <position position="173"/>
    </location>
    <ligand>
        <name>L-aspartate</name>
        <dbReference type="ChEBI" id="CHEBI:29991"/>
    </ligand>
</feature>
<evidence type="ECO:0000256" key="4">
    <source>
        <dbReference type="ARBA" id="ARBA00022741"/>
    </source>
</evidence>
<dbReference type="InterPro" id="IPR004364">
    <property type="entry name" value="Aa-tRNA-synt_II"/>
</dbReference>
<evidence type="ECO:0000256" key="3">
    <source>
        <dbReference type="ARBA" id="ARBA00022598"/>
    </source>
</evidence>
<evidence type="ECO:0000256" key="8">
    <source>
        <dbReference type="HAMAP-Rule" id="MF_00044"/>
    </source>
</evidence>
<comment type="caution">
    <text evidence="10">The sequence shown here is derived from an EMBL/GenBank/DDBJ whole genome shotgun (WGS) entry which is preliminary data.</text>
</comment>
<feature type="binding site" evidence="8">
    <location>
        <position position="476"/>
    </location>
    <ligand>
        <name>ATP</name>
        <dbReference type="ChEBI" id="CHEBI:30616"/>
    </ligand>
</feature>
<dbReference type="PROSITE" id="PS50862">
    <property type="entry name" value="AA_TRNA_LIGASE_II"/>
    <property type="match status" value="1"/>
</dbReference>
<reference evidence="10 11" key="1">
    <citation type="submission" date="2018-02" db="EMBL/GenBank/DDBJ databases">
        <title>Metagenomics reveals mixed infection of spiroplasma and phytoplasma in chicory.</title>
        <authorList>
            <person name="Polano C."/>
            <person name="Moruzzi S."/>
            <person name="Ermacora P."/>
            <person name="Ferrini F."/>
            <person name="Martini M."/>
            <person name="Firrao G."/>
        </authorList>
    </citation>
    <scope>NUCLEOTIDE SEQUENCE [LARGE SCALE GENOMIC DNA]</scope>
    <source>
        <strain evidence="10 11">ChiP</strain>
    </source>
</reference>
<dbReference type="SUPFAM" id="SSF50249">
    <property type="entry name" value="Nucleic acid-binding proteins"/>
    <property type="match status" value="1"/>
</dbReference>
<dbReference type="AlphaFoldDB" id="A0A2S8NVC5"/>
<dbReference type="PRINTS" id="PR01042">
    <property type="entry name" value="TRNASYNTHASP"/>
</dbReference>
<evidence type="ECO:0000256" key="1">
    <source>
        <dbReference type="ARBA" id="ARBA00006303"/>
    </source>
</evidence>
<dbReference type="GO" id="GO:0006422">
    <property type="term" value="P:aspartyl-tRNA aminoacylation"/>
    <property type="evidence" value="ECO:0007669"/>
    <property type="project" value="UniProtKB-UniRule"/>
</dbReference>
<dbReference type="Gene3D" id="2.40.50.140">
    <property type="entry name" value="Nucleic acid-binding proteins"/>
    <property type="match status" value="1"/>
</dbReference>
<evidence type="ECO:0000256" key="5">
    <source>
        <dbReference type="ARBA" id="ARBA00022840"/>
    </source>
</evidence>
<keyword evidence="7 8" id="KW-0030">Aminoacyl-tRNA synthetase</keyword>
<dbReference type="HAMAP" id="MF_00044">
    <property type="entry name" value="Asp_tRNA_synth_type1"/>
    <property type="match status" value="1"/>
</dbReference>
<comment type="subcellular location">
    <subcellularLocation>
        <location evidence="8">Cytoplasm</location>
    </subcellularLocation>
</comment>
<evidence type="ECO:0000256" key="6">
    <source>
        <dbReference type="ARBA" id="ARBA00022917"/>
    </source>
</evidence>
<keyword evidence="3 8" id="KW-0436">Ligase</keyword>
<feature type="binding site" evidence="8">
    <location>
        <position position="483"/>
    </location>
    <ligand>
        <name>L-aspartate</name>
        <dbReference type="ChEBI" id="CHEBI:29991"/>
    </ligand>
</feature>
<dbReference type="Gene3D" id="3.30.1360.30">
    <property type="entry name" value="GAD-like domain"/>
    <property type="match status" value="1"/>
</dbReference>
<dbReference type="Proteomes" id="UP000238672">
    <property type="component" value="Unassembled WGS sequence"/>
</dbReference>
<dbReference type="PANTHER" id="PTHR22594">
    <property type="entry name" value="ASPARTYL/LYSYL-TRNA SYNTHETASE"/>
    <property type="match status" value="1"/>
</dbReference>
<dbReference type="NCBIfam" id="NF001750">
    <property type="entry name" value="PRK00476.1"/>
    <property type="match status" value="1"/>
</dbReference>
<proteinExistence type="inferred from homology"/>
<feature type="domain" description="Aminoacyl-transfer RNA synthetases class-II family profile" evidence="9">
    <location>
        <begin position="107"/>
        <end position="562"/>
    </location>
</feature>
<dbReference type="SUPFAM" id="SSF55261">
    <property type="entry name" value="GAD domain-like"/>
    <property type="match status" value="1"/>
</dbReference>
<comment type="similarity">
    <text evidence="1 8">Belongs to the class-II aminoacyl-tRNA synthetase family. Type 1 subfamily.</text>
</comment>
<keyword evidence="5 8" id="KW-0067">ATP-binding</keyword>
<dbReference type="EC" id="6.1.1.12" evidence="8"/>
<dbReference type="Gene3D" id="3.30.930.10">
    <property type="entry name" value="Bira Bifunctional Protein, Domain 2"/>
    <property type="match status" value="1"/>
</dbReference>
<dbReference type="InterPro" id="IPR004524">
    <property type="entry name" value="Asp-tRNA-ligase_1"/>
</dbReference>
<dbReference type="InterPro" id="IPR004365">
    <property type="entry name" value="NA-bd_OB_tRNA"/>
</dbReference>
<dbReference type="InterPro" id="IPR047090">
    <property type="entry name" value="AspRS_core"/>
</dbReference>
<dbReference type="InterPro" id="IPR004115">
    <property type="entry name" value="GAD-like_sf"/>
</dbReference>
<dbReference type="InterPro" id="IPR045864">
    <property type="entry name" value="aa-tRNA-synth_II/BPL/LPL"/>
</dbReference>